<evidence type="ECO:0000256" key="2">
    <source>
        <dbReference type="ARBA" id="ARBA00023242"/>
    </source>
</evidence>
<dbReference type="InterPro" id="IPR015943">
    <property type="entry name" value="WD40/YVTN_repeat-like_dom_sf"/>
</dbReference>
<gene>
    <name evidence="6" type="primary">UTP5</name>
    <name evidence="6" type="ORF">OHC33_000493</name>
</gene>
<dbReference type="Gene3D" id="2.130.10.10">
    <property type="entry name" value="YVTN repeat-like/Quinoprotein amine dehydrogenase"/>
    <property type="match status" value="1"/>
</dbReference>
<keyword evidence="7" id="KW-1185">Reference proteome</keyword>
<dbReference type="SUPFAM" id="SSF50978">
    <property type="entry name" value="WD40 repeat-like"/>
    <property type="match status" value="1"/>
</dbReference>
<keyword evidence="2" id="KW-0539">Nucleus</keyword>
<comment type="caution">
    <text evidence="6">The sequence shown here is derived from an EMBL/GenBank/DDBJ whole genome shotgun (WGS) entry which is preliminary data.</text>
</comment>
<evidence type="ECO:0000259" key="5">
    <source>
        <dbReference type="Pfam" id="PF04003"/>
    </source>
</evidence>
<dbReference type="AlphaFoldDB" id="A0AAN8EXV9"/>
<dbReference type="InterPro" id="IPR036322">
    <property type="entry name" value="WD40_repeat_dom_sf"/>
</dbReference>
<dbReference type="GO" id="GO:0000462">
    <property type="term" value="P:maturation of SSU-rRNA from tricistronic rRNA transcript (SSU-rRNA, 5.8S rRNA, LSU-rRNA)"/>
    <property type="evidence" value="ECO:0007669"/>
    <property type="project" value="TreeGrafter"/>
</dbReference>
<dbReference type="PANTHER" id="PTHR44267:SF1">
    <property type="entry name" value="WD REPEAT-CONTAINING PROTEIN 43"/>
    <property type="match status" value="1"/>
</dbReference>
<feature type="domain" description="Small-subunit processome Utp12" evidence="5">
    <location>
        <begin position="553"/>
        <end position="656"/>
    </location>
</feature>
<evidence type="ECO:0000256" key="1">
    <source>
        <dbReference type="ARBA" id="ARBA00004123"/>
    </source>
</evidence>
<accession>A0AAN8EXV9</accession>
<sequence length="824" mass="89103">MGKKSGATAVSKISSSSALANTSSTPSSNKSSILRSAFAPSALQLHLFASVIQSFESQQLRIHGTSNGRLKQQHSVPAGTNITCLAWGHYGPSYREQRASSKKKRKRPHDNQEDVVVAYGTSKSEICMFSPAEGKVVGTLRGGHERDIRDFRFLPADNLEAWSIGGDGKLVQWNLENDQVLRTIPLTDSSIQTLSSPSRSTPQILCASGTPYSVTIDSKDDFRIDSFDAFKHPVHTLARSGAGKTADQELFLAADDHRGLHLYNISTKKIVRTLNSGADVERFEVSQPVSDEDQILAAVTREGLVELFSKPYALPQAVSGDMKAQRKLLTRRADASIRLVTSDTTKKQIPAYCASFDGPNIVVASIEGGIEPVFQKVRWQDEGSGELLFAGVKEVIRAKAASTLNTATMSGAKDMGQTHVNEARTVVVNGLAEPGSQAAPMEIDDSEGEEEQSGDEEENIKDEGSEVESKEESDEEMADADAALEGTTAGANEEAEEPSFGDLLAARHPEMISIVDSLPSDKNALMQLHESKGAMLPSGMSLGTVLTQSLRTNDQSLLETCLHVTDENIIQNTVLRLDSSLAASLLTKLAERLADRPGRYGHLLTWVQSTMIAHGGAIASQAGVASKLRTLYQVLNERSKILPSILLLRGKLDMMAAQQNFRAQATAHRRGAEDAPGTIYIEGGDDNWSSDEDLADAATVSRSKKGKPLAKKDLNDLVAGPESSEDEGMPLVNGHYHTDEDEDESDEDAAHTNQPNGIMDDEAEVSGEEDDASGSEETDEEEDDDEEDSEMDDFINDGEVSVAEDDEILDDEPAPPAKKKSKHR</sequence>
<evidence type="ECO:0000313" key="6">
    <source>
        <dbReference type="EMBL" id="KAK5958650.1"/>
    </source>
</evidence>
<feature type="compositionally biased region" description="Acidic residues" evidence="4">
    <location>
        <begin position="759"/>
        <end position="813"/>
    </location>
</feature>
<proteinExistence type="inferred from homology"/>
<dbReference type="Proteomes" id="UP001316803">
    <property type="component" value="Unassembled WGS sequence"/>
</dbReference>
<evidence type="ECO:0000256" key="4">
    <source>
        <dbReference type="SAM" id="MobiDB-lite"/>
    </source>
</evidence>
<reference evidence="6 7" key="1">
    <citation type="submission" date="2022-12" db="EMBL/GenBank/DDBJ databases">
        <title>Genomic features and morphological characterization of a novel Knufia sp. strain isolated from spacecraft assembly facility.</title>
        <authorList>
            <person name="Teixeira M."/>
            <person name="Chander A.M."/>
            <person name="Stajich J.E."/>
            <person name="Venkateswaran K."/>
        </authorList>
    </citation>
    <scope>NUCLEOTIDE SEQUENCE [LARGE SCALE GENOMIC DNA]</scope>
    <source>
        <strain evidence="6 7">FJI-L2-BK-P2</strain>
    </source>
</reference>
<protein>
    <submittedName>
        <fullName evidence="6">Small subunit (SSU) processome component</fullName>
    </submittedName>
</protein>
<dbReference type="EMBL" id="JAKLMC020000001">
    <property type="protein sequence ID" value="KAK5958650.1"/>
    <property type="molecule type" value="Genomic_DNA"/>
</dbReference>
<dbReference type="GO" id="GO:0032040">
    <property type="term" value="C:small-subunit processome"/>
    <property type="evidence" value="ECO:0007669"/>
    <property type="project" value="UniProtKB-ARBA"/>
</dbReference>
<feature type="region of interest" description="Disordered" evidence="4">
    <location>
        <begin position="432"/>
        <end position="480"/>
    </location>
</feature>
<dbReference type="InterPro" id="IPR007148">
    <property type="entry name" value="SSU_processome_Utp12"/>
</dbReference>
<evidence type="ECO:0000256" key="3">
    <source>
        <dbReference type="ARBA" id="ARBA00038335"/>
    </source>
</evidence>
<dbReference type="PANTHER" id="PTHR44267">
    <property type="entry name" value="WD REPEAT-CONTAINING PROTEIN 43"/>
    <property type="match status" value="1"/>
</dbReference>
<feature type="compositionally biased region" description="Basic and acidic residues" evidence="4">
    <location>
        <begin position="461"/>
        <end position="470"/>
    </location>
</feature>
<name>A0AAN8EXV9_9EURO</name>
<evidence type="ECO:0000313" key="7">
    <source>
        <dbReference type="Proteomes" id="UP001316803"/>
    </source>
</evidence>
<feature type="compositionally biased region" description="Acidic residues" evidence="4">
    <location>
        <begin position="442"/>
        <end position="460"/>
    </location>
</feature>
<feature type="region of interest" description="Disordered" evidence="4">
    <location>
        <begin position="1"/>
        <end position="31"/>
    </location>
</feature>
<feature type="compositionally biased region" description="Acidic residues" evidence="4">
    <location>
        <begin position="683"/>
        <end position="695"/>
    </location>
</feature>
<comment type="similarity">
    <text evidence="3">Belongs to the UTP5 family.</text>
</comment>
<organism evidence="6 7">
    <name type="scientific">Knufia fluminis</name>
    <dbReference type="NCBI Taxonomy" id="191047"/>
    <lineage>
        <taxon>Eukaryota</taxon>
        <taxon>Fungi</taxon>
        <taxon>Dikarya</taxon>
        <taxon>Ascomycota</taxon>
        <taxon>Pezizomycotina</taxon>
        <taxon>Eurotiomycetes</taxon>
        <taxon>Chaetothyriomycetidae</taxon>
        <taxon>Chaetothyriales</taxon>
        <taxon>Trichomeriaceae</taxon>
        <taxon>Knufia</taxon>
    </lineage>
</organism>
<feature type="region of interest" description="Disordered" evidence="4">
    <location>
        <begin position="667"/>
        <end position="824"/>
    </location>
</feature>
<comment type="subcellular location">
    <subcellularLocation>
        <location evidence="1">Nucleus</location>
    </subcellularLocation>
</comment>
<dbReference type="Pfam" id="PF04003">
    <property type="entry name" value="Utp12"/>
    <property type="match status" value="1"/>
</dbReference>
<dbReference type="InterPro" id="IPR052414">
    <property type="entry name" value="U3_snoRNA-assoc_WDR"/>
</dbReference>